<name>A0ABY4BFC1_9BACT</name>
<proteinExistence type="predicted"/>
<reference evidence="1 2" key="1">
    <citation type="submission" date="2022-03" db="EMBL/GenBank/DDBJ databases">
        <title>Hymenobactersp. isolated from the air.</title>
        <authorList>
            <person name="Won M."/>
            <person name="Kwon S.-W."/>
        </authorList>
    </citation>
    <scope>NUCLEOTIDE SEQUENCE [LARGE SCALE GENOMIC DNA]</scope>
    <source>
        <strain evidence="1 2">KACC 22596</strain>
        <plasmid evidence="1 2">unnamed1</plasmid>
    </source>
</reference>
<protein>
    <submittedName>
        <fullName evidence="1">Uncharacterized protein</fullName>
    </submittedName>
</protein>
<dbReference type="Proteomes" id="UP000831390">
    <property type="component" value="Plasmid unnamed1"/>
</dbReference>
<accession>A0ABY4BFC1</accession>
<keyword evidence="1" id="KW-0614">Plasmid</keyword>
<gene>
    <name evidence="1" type="ORF">MTP16_24070</name>
</gene>
<geneLocation type="plasmid" evidence="1 2">
    <name>unnamed1</name>
</geneLocation>
<organism evidence="1 2">
    <name type="scientific">Hymenobacter monticola</name>
    <dbReference type="NCBI Taxonomy" id="1705399"/>
    <lineage>
        <taxon>Bacteria</taxon>
        <taxon>Pseudomonadati</taxon>
        <taxon>Bacteroidota</taxon>
        <taxon>Cytophagia</taxon>
        <taxon>Cytophagales</taxon>
        <taxon>Hymenobacteraceae</taxon>
        <taxon>Hymenobacter</taxon>
    </lineage>
</organism>
<evidence type="ECO:0000313" key="2">
    <source>
        <dbReference type="Proteomes" id="UP000831390"/>
    </source>
</evidence>
<sequence length="485" mass="52788">MIFQALLTLPGTIRGVLLLPALWLTALGATAQSPASISLPAGIPLKRIGYAPLPGVGRHLLLTVGQPGGHPRCTPLLVQVYDSTLHLLGQHSAQLRGKCTLIETNPIKGQYSAAFQFRQHNTWADSTFLLAFDAGGRPTGVLASRQHITGRNRATPLNLPTADLLVKSAGSTRRQFTVQSLRPSLQPCWEQSFVAPRGAARLNAYAADSTHLWLLLTEHANSRRNNPVAVCLDLATGRQLSRTPLTTGSGLREVSTCTIGPNHSLSIVGHAFAGTRPKNSRMGELFLLRLQPDGRVLTDHQVAVDQLPARHKVIWRQVANSPNGGLRVIGETYTRTSFGGMVAFYAVSWAATFTYAAQQEVTLRPRDLLLLDFNSAGQLQQRQLVALPKGGSFYKGRYLAARRLAREAAERGRFRYRATAPGNVTLLRTKQGLLAVRANGQAAVPLRAQADHCVQDIVGTSGHQVLVTEFNKKKKQFSLLQVPFN</sequence>
<keyword evidence="2" id="KW-1185">Reference proteome</keyword>
<dbReference type="EMBL" id="CP094535">
    <property type="protein sequence ID" value="UOE36436.1"/>
    <property type="molecule type" value="Genomic_DNA"/>
</dbReference>
<dbReference type="RefSeq" id="WP_243520301.1">
    <property type="nucleotide sequence ID" value="NZ_CP094535.1"/>
</dbReference>
<evidence type="ECO:0000313" key="1">
    <source>
        <dbReference type="EMBL" id="UOE36436.1"/>
    </source>
</evidence>